<dbReference type="Proteomes" id="UP001165065">
    <property type="component" value="Unassembled WGS sequence"/>
</dbReference>
<evidence type="ECO:0000313" key="5">
    <source>
        <dbReference type="Proteomes" id="UP001165065"/>
    </source>
</evidence>
<feature type="compositionally biased region" description="Basic and acidic residues" evidence="3">
    <location>
        <begin position="48"/>
        <end position="66"/>
    </location>
</feature>
<dbReference type="PANTHER" id="PTHR45831:SF2">
    <property type="entry name" value="LD24721P"/>
    <property type="match status" value="1"/>
</dbReference>
<dbReference type="GO" id="GO:0006620">
    <property type="term" value="P:post-translational protein targeting to endoplasmic reticulum membrane"/>
    <property type="evidence" value="ECO:0007669"/>
    <property type="project" value="TreeGrafter"/>
</dbReference>
<evidence type="ECO:0000256" key="2">
    <source>
        <dbReference type="ARBA" id="ARBA00022803"/>
    </source>
</evidence>
<dbReference type="GO" id="GO:0072380">
    <property type="term" value="C:TRC complex"/>
    <property type="evidence" value="ECO:0007669"/>
    <property type="project" value="TreeGrafter"/>
</dbReference>
<protein>
    <submittedName>
        <fullName evidence="4">Uncharacterized protein</fullName>
    </submittedName>
</protein>
<reference evidence="5" key="1">
    <citation type="journal article" date="2023" name="Commun. Biol.">
        <title>Genome analysis of Parmales, the sister group of diatoms, reveals the evolutionary specialization of diatoms from phago-mixotrophs to photoautotrophs.</title>
        <authorList>
            <person name="Ban H."/>
            <person name="Sato S."/>
            <person name="Yoshikawa S."/>
            <person name="Yamada K."/>
            <person name="Nakamura Y."/>
            <person name="Ichinomiya M."/>
            <person name="Sato N."/>
            <person name="Blanc-Mathieu R."/>
            <person name="Endo H."/>
            <person name="Kuwata A."/>
            <person name="Ogata H."/>
        </authorList>
    </citation>
    <scope>NUCLEOTIDE SEQUENCE [LARGE SCALE GENOMIC DNA]</scope>
</reference>
<keyword evidence="2" id="KW-0802">TPR repeat</keyword>
<keyword evidence="5" id="KW-1185">Reference proteome</keyword>
<accession>A0A9W7GRW6</accession>
<dbReference type="Gene3D" id="1.25.40.10">
    <property type="entry name" value="Tetratricopeptide repeat domain"/>
    <property type="match status" value="1"/>
</dbReference>
<sequence>MSKLASLRELEASLTSQLEGVRMEIKSLESVDASPPNPSSSPAQPAEEEVKSGTDCTDDKDSKDDAGTENGEEDWEGDYEAKIAAHKAEGNKNFQSGDFQAAIKAYGSAITILKKKDLTLSKQYAPIYANQSAAHLATKKWVAASWNAQCAAKADPSFWKGHWRHGVSLMAMAPRIERSKNAVEAFERCLEVCPEEKKGEVGEALERARVRLQEGKDRTPMPPQCQQS</sequence>
<evidence type="ECO:0000313" key="4">
    <source>
        <dbReference type="EMBL" id="GMI49185.1"/>
    </source>
</evidence>
<proteinExistence type="predicted"/>
<gene>
    <name evidence="4" type="ORF">TrCOL_g9037</name>
</gene>
<comment type="caution">
    <text evidence="4">The sequence shown here is derived from an EMBL/GenBank/DDBJ whole genome shotgun (WGS) entry which is preliminary data.</text>
</comment>
<keyword evidence="1" id="KW-0677">Repeat</keyword>
<feature type="region of interest" description="Disordered" evidence="3">
    <location>
        <begin position="25"/>
        <end position="76"/>
    </location>
</feature>
<dbReference type="GO" id="GO:0016020">
    <property type="term" value="C:membrane"/>
    <property type="evidence" value="ECO:0007669"/>
    <property type="project" value="TreeGrafter"/>
</dbReference>
<dbReference type="InterPro" id="IPR047150">
    <property type="entry name" value="SGT"/>
</dbReference>
<dbReference type="OrthoDB" id="2423701at2759"/>
<dbReference type="AlphaFoldDB" id="A0A9W7GRW6"/>
<dbReference type="GO" id="GO:0060090">
    <property type="term" value="F:molecular adaptor activity"/>
    <property type="evidence" value="ECO:0007669"/>
    <property type="project" value="TreeGrafter"/>
</dbReference>
<evidence type="ECO:0000256" key="3">
    <source>
        <dbReference type="SAM" id="MobiDB-lite"/>
    </source>
</evidence>
<dbReference type="SUPFAM" id="SSF48452">
    <property type="entry name" value="TPR-like"/>
    <property type="match status" value="1"/>
</dbReference>
<name>A0A9W7GRW6_9STRA</name>
<organism evidence="4 5">
    <name type="scientific">Triparma columacea</name>
    <dbReference type="NCBI Taxonomy" id="722753"/>
    <lineage>
        <taxon>Eukaryota</taxon>
        <taxon>Sar</taxon>
        <taxon>Stramenopiles</taxon>
        <taxon>Ochrophyta</taxon>
        <taxon>Bolidophyceae</taxon>
        <taxon>Parmales</taxon>
        <taxon>Triparmaceae</taxon>
        <taxon>Triparma</taxon>
    </lineage>
</organism>
<dbReference type="EMBL" id="BRYA01000475">
    <property type="protein sequence ID" value="GMI49185.1"/>
    <property type="molecule type" value="Genomic_DNA"/>
</dbReference>
<evidence type="ECO:0000256" key="1">
    <source>
        <dbReference type="ARBA" id="ARBA00022737"/>
    </source>
</evidence>
<dbReference type="InterPro" id="IPR011990">
    <property type="entry name" value="TPR-like_helical_dom_sf"/>
</dbReference>
<dbReference type="PANTHER" id="PTHR45831">
    <property type="entry name" value="LD24721P"/>
    <property type="match status" value="1"/>
</dbReference>